<reference evidence="9 12" key="3">
    <citation type="journal article" date="2017" name="Nat. Microbiol.">
        <title>Natural product diversity associated with the nematode symbionts Photorhabdus and Xenorhabdus.</title>
        <authorList>
            <person name="Tobias N.J."/>
            <person name="Wolff H."/>
            <person name="Djahanschiri B."/>
            <person name="Grundmann F."/>
            <person name="Kronenwerth M."/>
            <person name="Shi Y.M."/>
            <person name="Simonyi S."/>
            <person name="Grun P."/>
            <person name="Shapiro-Ilan D."/>
            <person name="Pidot S.J."/>
            <person name="Stinear T.P."/>
            <person name="Ebersberger I."/>
            <person name="Bode H.B."/>
        </authorList>
    </citation>
    <scope>NUCLEOTIDE SEQUENCE [LARGE SCALE GENOMIC DNA]</scope>
    <source>
        <strain evidence="9 12">DSM 17908</strain>
    </source>
</reference>
<evidence type="ECO:0000256" key="1">
    <source>
        <dbReference type="ARBA" id="ARBA00004459"/>
    </source>
</evidence>
<accession>A0A1I3L6P1</accession>
<evidence type="ECO:0000313" key="11">
    <source>
        <dbReference type="Proteomes" id="UP000198919"/>
    </source>
</evidence>
<comment type="similarity">
    <text evidence="7">Belongs to the LptM family.</text>
</comment>
<keyword evidence="3" id="KW-0472">Membrane</keyword>
<dbReference type="InterPro" id="IPR032831">
    <property type="entry name" value="LptM_cons"/>
</dbReference>
<dbReference type="Proteomes" id="UP000224607">
    <property type="component" value="Unassembled WGS sequence"/>
</dbReference>
<evidence type="ECO:0000256" key="3">
    <source>
        <dbReference type="ARBA" id="ARBA00023136"/>
    </source>
</evidence>
<protein>
    <recommendedName>
        <fullName evidence="8">LPS-assembly lipoprotein LptM</fullName>
    </recommendedName>
</protein>
<keyword evidence="4" id="KW-0564">Palmitate</keyword>
<evidence type="ECO:0000256" key="2">
    <source>
        <dbReference type="ARBA" id="ARBA00022729"/>
    </source>
</evidence>
<dbReference type="GO" id="GO:0009279">
    <property type="term" value="C:cell outer membrane"/>
    <property type="evidence" value="ECO:0007669"/>
    <property type="project" value="UniProtKB-SubCell"/>
</dbReference>
<dbReference type="Proteomes" id="UP000198919">
    <property type="component" value="Unassembled WGS sequence"/>
</dbReference>
<dbReference type="PROSITE" id="PS51257">
    <property type="entry name" value="PROKAR_LIPOPROTEIN"/>
    <property type="match status" value="1"/>
</dbReference>
<evidence type="ECO:0000256" key="5">
    <source>
        <dbReference type="ARBA" id="ARBA00023237"/>
    </source>
</evidence>
<dbReference type="AlphaFoldDB" id="A0A1I3L6P1"/>
<evidence type="ECO:0000313" key="12">
    <source>
        <dbReference type="Proteomes" id="UP000224607"/>
    </source>
</evidence>
<evidence type="ECO:0000256" key="8">
    <source>
        <dbReference type="ARBA" id="ARBA00049730"/>
    </source>
</evidence>
<comment type="subcellular location">
    <subcellularLocation>
        <location evidence="1">Cell outer membrane</location>
        <topology evidence="1">Lipid-anchor</topology>
    </subcellularLocation>
</comment>
<organism evidence="10 11">
    <name type="scientific">Xenorhabdus mauleonii</name>
    <dbReference type="NCBI Taxonomy" id="351675"/>
    <lineage>
        <taxon>Bacteria</taxon>
        <taxon>Pseudomonadati</taxon>
        <taxon>Pseudomonadota</taxon>
        <taxon>Gammaproteobacteria</taxon>
        <taxon>Enterobacterales</taxon>
        <taxon>Morganellaceae</taxon>
        <taxon>Xenorhabdus</taxon>
    </lineage>
</organism>
<evidence type="ECO:0000313" key="9">
    <source>
        <dbReference type="EMBL" id="PHM44561.1"/>
    </source>
</evidence>
<evidence type="ECO:0000256" key="4">
    <source>
        <dbReference type="ARBA" id="ARBA00023139"/>
    </source>
</evidence>
<evidence type="ECO:0000256" key="6">
    <source>
        <dbReference type="ARBA" id="ARBA00023288"/>
    </source>
</evidence>
<keyword evidence="6 10" id="KW-0449">Lipoprotein</keyword>
<proteinExistence type="inferred from homology"/>
<dbReference type="EMBL" id="NITY01000005">
    <property type="protein sequence ID" value="PHM44561.1"/>
    <property type="molecule type" value="Genomic_DNA"/>
</dbReference>
<evidence type="ECO:0000256" key="7">
    <source>
        <dbReference type="ARBA" id="ARBA00049647"/>
    </source>
</evidence>
<sequence>MMKKQLRWSLTIIALLSLAGCGLKGPLYFPPATQSLAGKADMNNTYKALPADTQQSVEVQQ</sequence>
<reference evidence="10" key="2">
    <citation type="submission" date="2016-10" db="EMBL/GenBank/DDBJ databases">
        <authorList>
            <person name="de Groot N.N."/>
        </authorList>
    </citation>
    <scope>NUCLEOTIDE SEQUENCE [LARGE SCALE GENOMIC DNA]</scope>
    <source>
        <strain evidence="10">DSM 17908</strain>
    </source>
</reference>
<dbReference type="Pfam" id="PF13627">
    <property type="entry name" value="LptM_cons"/>
    <property type="match status" value="1"/>
</dbReference>
<reference evidence="11" key="1">
    <citation type="submission" date="2016-10" db="EMBL/GenBank/DDBJ databases">
        <authorList>
            <person name="Varghese N."/>
            <person name="Submissions S."/>
        </authorList>
    </citation>
    <scope>NUCLEOTIDE SEQUENCE [LARGE SCALE GENOMIC DNA]</scope>
    <source>
        <strain evidence="11">DSM 17908</strain>
    </source>
</reference>
<keyword evidence="12" id="KW-1185">Reference proteome</keyword>
<keyword evidence="5" id="KW-0998">Cell outer membrane</keyword>
<keyword evidence="2" id="KW-0732">Signal</keyword>
<evidence type="ECO:0000313" key="10">
    <source>
        <dbReference type="EMBL" id="SFI80186.1"/>
    </source>
</evidence>
<gene>
    <name evidence="10" type="ORF">SAMN05421680_103307</name>
    <name evidence="9" type="ORF">Xmau_01721</name>
</gene>
<name>A0A1I3L6P1_9GAMM</name>
<dbReference type="NCBIfam" id="NF047847">
    <property type="entry name" value="SS_mature_LptM"/>
    <property type="match status" value="1"/>
</dbReference>
<dbReference type="STRING" id="351675.SAMN05421680_103307"/>
<dbReference type="EMBL" id="FORG01000003">
    <property type="protein sequence ID" value="SFI80186.1"/>
    <property type="molecule type" value="Genomic_DNA"/>
</dbReference>